<feature type="compositionally biased region" description="Polar residues" evidence="1">
    <location>
        <begin position="188"/>
        <end position="199"/>
    </location>
</feature>
<dbReference type="EMBL" id="KN817566">
    <property type="protein sequence ID" value="KJA20526.1"/>
    <property type="molecule type" value="Genomic_DNA"/>
</dbReference>
<evidence type="ECO:0000313" key="2">
    <source>
        <dbReference type="EMBL" id="KJA20526.1"/>
    </source>
</evidence>
<organism evidence="2 3">
    <name type="scientific">Hypholoma sublateritium (strain FD-334 SS-4)</name>
    <dbReference type="NCBI Taxonomy" id="945553"/>
    <lineage>
        <taxon>Eukaryota</taxon>
        <taxon>Fungi</taxon>
        <taxon>Dikarya</taxon>
        <taxon>Basidiomycota</taxon>
        <taxon>Agaricomycotina</taxon>
        <taxon>Agaricomycetes</taxon>
        <taxon>Agaricomycetidae</taxon>
        <taxon>Agaricales</taxon>
        <taxon>Agaricineae</taxon>
        <taxon>Strophariaceae</taxon>
        <taxon>Hypholoma</taxon>
    </lineage>
</organism>
<evidence type="ECO:0000313" key="3">
    <source>
        <dbReference type="Proteomes" id="UP000054270"/>
    </source>
</evidence>
<gene>
    <name evidence="2" type="ORF">HYPSUDRAFT_68397</name>
</gene>
<proteinExistence type="predicted"/>
<feature type="compositionally biased region" description="Polar residues" evidence="1">
    <location>
        <begin position="292"/>
        <end position="309"/>
    </location>
</feature>
<evidence type="ECO:0000256" key="1">
    <source>
        <dbReference type="SAM" id="MobiDB-lite"/>
    </source>
</evidence>
<protein>
    <submittedName>
        <fullName evidence="2">Uncharacterized protein</fullName>
    </submittedName>
</protein>
<dbReference type="Proteomes" id="UP000054270">
    <property type="component" value="Unassembled WGS sequence"/>
</dbReference>
<accession>A0A0D2NVG9</accession>
<sequence>MSLATYLRKVRKTYRRCQTALRVRVRRPKNYAGNEKVQTKPVFFRPRHWKRSCMASFRCRVRATRNWFKHVTEGVPGFVLRRSRWHSVFQSSYPGDVSSRRTQKAASQNIIRGSRSIHRQSTSAIDDIPAFSRISRVTTISTVYTEAYTASVHLTSASILCDPHDTYPSTVTPPCNSPERTAQLTARSLNSPSINSDTQLGAGDVNDDIHDEISSRTRSNNPSKNLGAKSRFKSTHLIISAPNTTSIPQSTSVQELLELGTNDLSASASSAMSELPPMGRMFDTELPHLSPDSGTCVQSSIPSGTTVQSFEGPKSSSREAHMHIFPVDKAEDLYYKVPFMHCILFSAESNDVAEISAPTTLTHSPPCLPDAVIGQILRHVVADQPLVPIAELHREISNISPSWWSLAEDHVDSLVLSPSQNKPFGHRDTGWLKRIASHDSFDTVAYFSGQSQVPDEYQDSIFTNTLHKCRRAVIVKLTPPQGLFAGHCPTIDFQSTAPWSYIAELHLECPISKVDAYGLLMKGRLTLQTVTITIDSEEDFALPVLEPLKHLLTFKNPTLEHPLDLLTLERLHSLTIITHTNLDDIFSALTLPSLINFNLDAYAETLPGNNFPWCNLQCLSLRGHLIGQFALHTILLRCSQLTSFAWNGTRASYSLSATTTVFSDSLSNVVIDSDTDGCNDLAKFFQQNMMSVKSMTVSTICPGSVPSSLTALTVLAEISLADLNDILRNLNLEQGQFVIDSRASTLTTLATCPTLKVLSLRSRASLKSLRDCLIEAKWGKPLHSSQLVIPVCPS</sequence>
<feature type="region of interest" description="Disordered" evidence="1">
    <location>
        <begin position="188"/>
        <end position="229"/>
    </location>
</feature>
<keyword evidence="3" id="KW-1185">Reference proteome</keyword>
<dbReference type="AlphaFoldDB" id="A0A0D2NVG9"/>
<feature type="region of interest" description="Disordered" evidence="1">
    <location>
        <begin position="291"/>
        <end position="315"/>
    </location>
</feature>
<reference evidence="3" key="1">
    <citation type="submission" date="2014-04" db="EMBL/GenBank/DDBJ databases">
        <title>Evolutionary Origins and Diversification of the Mycorrhizal Mutualists.</title>
        <authorList>
            <consortium name="DOE Joint Genome Institute"/>
            <consortium name="Mycorrhizal Genomics Consortium"/>
            <person name="Kohler A."/>
            <person name="Kuo A."/>
            <person name="Nagy L.G."/>
            <person name="Floudas D."/>
            <person name="Copeland A."/>
            <person name="Barry K.W."/>
            <person name="Cichocki N."/>
            <person name="Veneault-Fourrey C."/>
            <person name="LaButti K."/>
            <person name="Lindquist E.A."/>
            <person name="Lipzen A."/>
            <person name="Lundell T."/>
            <person name="Morin E."/>
            <person name="Murat C."/>
            <person name="Riley R."/>
            <person name="Ohm R."/>
            <person name="Sun H."/>
            <person name="Tunlid A."/>
            <person name="Henrissat B."/>
            <person name="Grigoriev I.V."/>
            <person name="Hibbett D.S."/>
            <person name="Martin F."/>
        </authorList>
    </citation>
    <scope>NUCLEOTIDE SEQUENCE [LARGE SCALE GENOMIC DNA]</scope>
    <source>
        <strain evidence="3">FD-334 SS-4</strain>
    </source>
</reference>
<name>A0A0D2NVG9_HYPSF</name>